<gene>
    <name evidence="1" type="ORF">PFLmoz3_05543</name>
</gene>
<comment type="caution">
    <text evidence="1">The sequence shown here is derived from an EMBL/GenBank/DDBJ whole genome shotgun (WGS) entry which is preliminary data.</text>
</comment>
<reference evidence="1 2" key="1">
    <citation type="submission" date="2015-05" db="EMBL/GenBank/DDBJ databases">
        <title>A genomic and transcriptomic approach to investigate the blue pigment phenotype in Pseudomonas fluorescens.</title>
        <authorList>
            <person name="Andreani N.A."/>
            <person name="Cardazzo B."/>
        </authorList>
    </citation>
    <scope>NUCLEOTIDE SEQUENCE [LARGE SCALE GENOMIC DNA]</scope>
    <source>
        <strain evidence="1 2">Ps_22</strain>
    </source>
</reference>
<evidence type="ECO:0000313" key="2">
    <source>
        <dbReference type="Proteomes" id="UP000061348"/>
    </source>
</evidence>
<dbReference type="Proteomes" id="UP000061348">
    <property type="component" value="Unassembled WGS sequence"/>
</dbReference>
<dbReference type="CDD" id="cd02549">
    <property type="entry name" value="Peptidase_C39A"/>
    <property type="match status" value="1"/>
</dbReference>
<dbReference type="InterPro" id="IPR039563">
    <property type="entry name" value="Peptidase_C39_single_dom"/>
</dbReference>
<name>A0A109LC78_PSEFL</name>
<accession>A0A109LC78</accession>
<evidence type="ECO:0000313" key="1">
    <source>
        <dbReference type="EMBL" id="KWV84829.1"/>
    </source>
</evidence>
<dbReference type="Gene3D" id="3.90.70.10">
    <property type="entry name" value="Cysteine proteinases"/>
    <property type="match status" value="1"/>
</dbReference>
<dbReference type="AlphaFoldDB" id="A0A109LC78"/>
<dbReference type="PATRIC" id="fig|294.194.peg.6142"/>
<protein>
    <recommendedName>
        <fullName evidence="3">Peptidase C39 family protein</fullName>
    </recommendedName>
</protein>
<dbReference type="EMBL" id="LCYA01000152">
    <property type="protein sequence ID" value="KWV84829.1"/>
    <property type="molecule type" value="Genomic_DNA"/>
</dbReference>
<sequence length="236" mass="25487">MIGGLYRQLIKRVKKLRLRSNLKTSLLLAAALGLAACASSTPSKLPGLPERVELTGVPTFRSEAYQSGPTALASMLSQQGIVMTPGLLDKPLHLPGAEADLERNMQVLAREYGLMVYPLAAKLTAVLAQVAAGYPVMARINASYWSGARYVVVVGFNQQKSTVLLRSGNERRLIMSFSDFESAWASAGHWAILTQRPSQLPANVDVQRWRDAANATAQAGQEQAAAQALKVLAEKK</sequence>
<proteinExistence type="predicted"/>
<organism evidence="1 2">
    <name type="scientific">Pseudomonas fluorescens</name>
    <dbReference type="NCBI Taxonomy" id="294"/>
    <lineage>
        <taxon>Bacteria</taxon>
        <taxon>Pseudomonadati</taxon>
        <taxon>Pseudomonadota</taxon>
        <taxon>Gammaproteobacteria</taxon>
        <taxon>Pseudomonadales</taxon>
        <taxon>Pseudomonadaceae</taxon>
        <taxon>Pseudomonas</taxon>
    </lineage>
</organism>
<evidence type="ECO:0008006" key="3">
    <source>
        <dbReference type="Google" id="ProtNLM"/>
    </source>
</evidence>